<feature type="region of interest" description="Disordered" evidence="7">
    <location>
        <begin position="1198"/>
        <end position="1252"/>
    </location>
</feature>
<dbReference type="InterPro" id="IPR010335">
    <property type="entry name" value="Mesothelin"/>
</dbReference>
<keyword evidence="6" id="KW-0325">Glycoprotein</keyword>
<dbReference type="Gene3D" id="1.20.970.40">
    <property type="match status" value="1"/>
</dbReference>
<keyword evidence="4" id="KW-0130">Cell adhesion</keyword>
<dbReference type="GO" id="GO:0016020">
    <property type="term" value="C:membrane"/>
    <property type="evidence" value="ECO:0007669"/>
    <property type="project" value="UniProtKB-SubCell"/>
</dbReference>
<dbReference type="PANTHER" id="PTHR23412:SF15">
    <property type="entry name" value="MESOTHELIN-LIKE PROTEIN"/>
    <property type="match status" value="1"/>
</dbReference>
<evidence type="ECO:0000256" key="5">
    <source>
        <dbReference type="ARBA" id="ARBA00023136"/>
    </source>
</evidence>
<evidence type="ECO:0000256" key="1">
    <source>
        <dbReference type="ARBA" id="ARBA00004370"/>
    </source>
</evidence>
<organism evidence="8 9">
    <name type="scientific">Alligator mississippiensis</name>
    <name type="common">American alligator</name>
    <dbReference type="NCBI Taxonomy" id="8496"/>
    <lineage>
        <taxon>Eukaryota</taxon>
        <taxon>Metazoa</taxon>
        <taxon>Chordata</taxon>
        <taxon>Craniata</taxon>
        <taxon>Vertebrata</taxon>
        <taxon>Euteleostomi</taxon>
        <taxon>Archelosauria</taxon>
        <taxon>Archosauria</taxon>
        <taxon>Crocodylia</taxon>
        <taxon>Alligatoridae</taxon>
        <taxon>Alligatorinae</taxon>
        <taxon>Alligator</taxon>
    </lineage>
</organism>
<feature type="region of interest" description="Disordered" evidence="7">
    <location>
        <begin position="1274"/>
        <end position="1321"/>
    </location>
</feature>
<comment type="subcellular location">
    <subcellularLocation>
        <location evidence="1">Membrane</location>
    </subcellularLocation>
</comment>
<feature type="compositionally biased region" description="Polar residues" evidence="7">
    <location>
        <begin position="1225"/>
        <end position="1235"/>
    </location>
</feature>
<feature type="region of interest" description="Disordered" evidence="7">
    <location>
        <begin position="1022"/>
        <end position="1045"/>
    </location>
</feature>
<name>A0A151N217_ALLMI</name>
<evidence type="ECO:0000313" key="9">
    <source>
        <dbReference type="Proteomes" id="UP000050525"/>
    </source>
</evidence>
<proteinExistence type="inferred from homology"/>
<dbReference type="PANTHER" id="PTHR23412">
    <property type="entry name" value="STEREOCILIN RELATED"/>
    <property type="match status" value="1"/>
</dbReference>
<gene>
    <name evidence="8" type="primary">MSLNL</name>
    <name evidence="8" type="ORF">Y1Q_0014341</name>
</gene>
<comment type="similarity">
    <text evidence="2">Belongs to the mesothelin family.</text>
</comment>
<evidence type="ECO:0000256" key="6">
    <source>
        <dbReference type="ARBA" id="ARBA00023180"/>
    </source>
</evidence>
<keyword evidence="5" id="KW-0472">Membrane</keyword>
<feature type="compositionally biased region" description="Low complexity" evidence="7">
    <location>
        <begin position="1198"/>
        <end position="1220"/>
    </location>
</feature>
<comment type="caution">
    <text evidence="8">The sequence shown here is derived from an EMBL/GenBank/DDBJ whole genome shotgun (WGS) entry which is preliminary data.</text>
</comment>
<feature type="compositionally biased region" description="Low complexity" evidence="7">
    <location>
        <begin position="1070"/>
        <end position="1086"/>
    </location>
</feature>
<keyword evidence="9" id="KW-1185">Reference proteome</keyword>
<dbReference type="Pfam" id="PF06060">
    <property type="entry name" value="Mesothelin"/>
    <property type="match status" value="1"/>
</dbReference>
<evidence type="ECO:0000256" key="3">
    <source>
        <dbReference type="ARBA" id="ARBA00022729"/>
    </source>
</evidence>
<protein>
    <submittedName>
        <fullName evidence="8">Mesothelin-like protein</fullName>
    </submittedName>
</protein>
<accession>A0A151N217</accession>
<feature type="compositionally biased region" description="Low complexity" evidence="7">
    <location>
        <begin position="1242"/>
        <end position="1252"/>
    </location>
</feature>
<sequence length="1359" mass="146557">MVLKSKTYPPTFMVRVKALDLEFKEMSHATQEAVYRSFQLSFLKGLKAEGSACVGGLTNTSAWLSVNLRRFSRYAAYTDLLSLNAAFSGFDVLHSLTVKQLAQLTVANGTVEATEDLQRLLAFVTSSTIAEYIDELNRQVNLANSSLETETKAVLLQHILVAARPILRPANDTEFMHWMNPRLAGLIAGLNRTHVPLLFEGLEARTCTAIKAVVTVLNNSISDFSNPTQHSIYQEIRDRTANSSLQCYTTDTSFAVYLRETFQGFGTFLNLRDLRSVIPLSGIQKIANTMAPAALADLFSSPAFLNDNAFLTTLVKTYERKGDFIDQLNKKSVVETLPGDTGAAILAGVWPAVVRSDRETEVDAWLSTRLLPYFSFVRSPLLSSSDTLQATCTAFRKIVDKLSHNSTALKVSERDVYHAIQAYLTAIPARPRCYNASNPKTANWFAAYLGRYIRYSSAEDVLSFTNNDNTVLATMLVAQVTSFNANTLIALGQQALGLTFGQISKLRAEDVAEPATLQALGQVHGWNRGQAQGLANKVISSNFTLGTAEAFHKLGTLLPGLPSHVFRNISADIAKEMAKNEGFLRAIRKAPRYLKRAFVDRIISRSSSLNDILHDVPDALVDQVPISLLVLQDGHLDLHQIQQKQWSAEQEVENTTLNKEQLGRLGALVCDMDAAAIADSHPRIVENLKLCAALTEAQQTALNVLLGSGESQYGPKRAPQACMSEAITAETILDPLFLLSYTSTEQFDACLSNEVLKDNLVPLLEQPLTEEQLDVLKRKFGEIYPDGIPEDQLKLFGLLSRRYTASEISKWTVTSSETLMALLDPEAGSWGVAEVKQLVARYMDLGGNLTGPLLQHTEGEVLCNLSDEQIKTISPEAIRSAGKLDISSCSQAKKDQLYAKARDAFASQKGTSAYYPLIQPYLGGAPVKDLEDLAKSDVAMDINTFTALNPDELQKLSVQDVKNLLGVNLPSLKQAENHPAVANWTKTQYQSELDRILGIGLQGGMPDPISTATSITSIVIPNDTTTPPATSSNTTPPAATTPSTSVSRAVINPTAFIHNATTPPPAINQTLTAPSTTPATTTIPDTNTTTAMINQTANTPKTTTPAAVINQTANTPTPTAIMHHAINTTTPPAITDPTANTRDPTTTAIIGHATNITTPNRVISETVTASNTTSVTATAVNTPNATTPSAVASNVTTLTPDTTTPGPHIANITSNTTTAAPVDTTAITHNTSTHHPSPIMPTSPTATSNATAPPPIIFTFTTSTTPLTVKPTITSTVASPTTPRNTAHPPTTATTSATTTVTTPRPNKTTSTKTTQPTKPTPVGFINLKPVTTSGANLSFSQLHMLSLTIGIFLLRRFL</sequence>
<dbReference type="EMBL" id="AKHW03004153">
    <property type="protein sequence ID" value="KYO30824.1"/>
    <property type="molecule type" value="Genomic_DNA"/>
</dbReference>
<evidence type="ECO:0000256" key="4">
    <source>
        <dbReference type="ARBA" id="ARBA00022889"/>
    </source>
</evidence>
<dbReference type="InterPro" id="IPR026664">
    <property type="entry name" value="Stereocilin-rel"/>
</dbReference>
<dbReference type="GO" id="GO:0009986">
    <property type="term" value="C:cell surface"/>
    <property type="evidence" value="ECO:0007669"/>
    <property type="project" value="TreeGrafter"/>
</dbReference>
<dbReference type="GO" id="GO:0007160">
    <property type="term" value="P:cell-matrix adhesion"/>
    <property type="evidence" value="ECO:0007669"/>
    <property type="project" value="TreeGrafter"/>
</dbReference>
<evidence type="ECO:0000256" key="2">
    <source>
        <dbReference type="ARBA" id="ARBA00011016"/>
    </source>
</evidence>
<evidence type="ECO:0000313" key="8">
    <source>
        <dbReference type="EMBL" id="KYO30824.1"/>
    </source>
</evidence>
<dbReference type="Proteomes" id="UP000050525">
    <property type="component" value="Unassembled WGS sequence"/>
</dbReference>
<reference evidence="8 9" key="1">
    <citation type="journal article" date="2012" name="Genome Biol.">
        <title>Sequencing three crocodilian genomes to illuminate the evolution of archosaurs and amniotes.</title>
        <authorList>
            <person name="St John J.A."/>
            <person name="Braun E.L."/>
            <person name="Isberg S.R."/>
            <person name="Miles L.G."/>
            <person name="Chong A.Y."/>
            <person name="Gongora J."/>
            <person name="Dalzell P."/>
            <person name="Moran C."/>
            <person name="Bed'hom B."/>
            <person name="Abzhanov A."/>
            <person name="Burgess S.C."/>
            <person name="Cooksey A.M."/>
            <person name="Castoe T.A."/>
            <person name="Crawford N.G."/>
            <person name="Densmore L.D."/>
            <person name="Drew J.C."/>
            <person name="Edwards S.V."/>
            <person name="Faircloth B.C."/>
            <person name="Fujita M.K."/>
            <person name="Greenwold M.J."/>
            <person name="Hoffmann F.G."/>
            <person name="Howard J.M."/>
            <person name="Iguchi T."/>
            <person name="Janes D.E."/>
            <person name="Khan S.Y."/>
            <person name="Kohno S."/>
            <person name="de Koning A.J."/>
            <person name="Lance S.L."/>
            <person name="McCarthy F.M."/>
            <person name="McCormack J.E."/>
            <person name="Merchant M.E."/>
            <person name="Peterson D.G."/>
            <person name="Pollock D.D."/>
            <person name="Pourmand N."/>
            <person name="Raney B.J."/>
            <person name="Roessler K.A."/>
            <person name="Sanford J.R."/>
            <person name="Sawyer R.H."/>
            <person name="Schmidt C.J."/>
            <person name="Triplett E.W."/>
            <person name="Tuberville T.D."/>
            <person name="Venegas-Anaya M."/>
            <person name="Howard J.T."/>
            <person name="Jarvis E.D."/>
            <person name="Guillette L.J.Jr."/>
            <person name="Glenn T.C."/>
            <person name="Green R.E."/>
            <person name="Ray D.A."/>
        </authorList>
    </citation>
    <scope>NUCLEOTIDE SEQUENCE [LARGE SCALE GENOMIC DNA]</scope>
    <source>
        <strain evidence="8">KSC_2009_1</strain>
    </source>
</reference>
<keyword evidence="3" id="KW-0732">Signal</keyword>
<evidence type="ECO:0000256" key="7">
    <source>
        <dbReference type="SAM" id="MobiDB-lite"/>
    </source>
</evidence>
<feature type="region of interest" description="Disordered" evidence="7">
    <location>
        <begin position="1058"/>
        <end position="1086"/>
    </location>
</feature>
<dbReference type="eggNOG" id="ENOG502QRX1">
    <property type="taxonomic scope" value="Eukaryota"/>
</dbReference>